<feature type="compositionally biased region" description="Basic and acidic residues" evidence="1">
    <location>
        <begin position="609"/>
        <end position="625"/>
    </location>
</feature>
<evidence type="ECO:0000256" key="1">
    <source>
        <dbReference type="SAM" id="MobiDB-lite"/>
    </source>
</evidence>
<feature type="region of interest" description="Disordered" evidence="1">
    <location>
        <begin position="1624"/>
        <end position="1655"/>
    </location>
</feature>
<proteinExistence type="predicted"/>
<feature type="region of interest" description="Disordered" evidence="1">
    <location>
        <begin position="603"/>
        <end position="625"/>
    </location>
</feature>
<reference evidence="2" key="1">
    <citation type="submission" date="2012-04" db="EMBL/GenBank/DDBJ databases">
        <title>The Genome Sequence of Loa loa.</title>
        <authorList>
            <consortium name="The Broad Institute Genome Sequencing Platform"/>
            <consortium name="Broad Institute Genome Sequencing Center for Infectious Disease"/>
            <person name="Nutman T.B."/>
            <person name="Fink D.L."/>
            <person name="Russ C."/>
            <person name="Young S."/>
            <person name="Zeng Q."/>
            <person name="Gargeya S."/>
            <person name="Alvarado L."/>
            <person name="Berlin A."/>
            <person name="Chapman S.B."/>
            <person name="Chen Z."/>
            <person name="Freedman E."/>
            <person name="Gellesch M."/>
            <person name="Goldberg J."/>
            <person name="Griggs A."/>
            <person name="Gujja S."/>
            <person name="Heilman E.R."/>
            <person name="Heiman D."/>
            <person name="Howarth C."/>
            <person name="Mehta T."/>
            <person name="Neiman D."/>
            <person name="Pearson M."/>
            <person name="Roberts A."/>
            <person name="Saif S."/>
            <person name="Shea T."/>
            <person name="Shenoy N."/>
            <person name="Sisk P."/>
            <person name="Stolte C."/>
            <person name="Sykes S."/>
            <person name="White J."/>
            <person name="Yandava C."/>
            <person name="Haas B."/>
            <person name="Henn M.R."/>
            <person name="Nusbaum C."/>
            <person name="Birren B."/>
        </authorList>
    </citation>
    <scope>NUCLEOTIDE SEQUENCE [LARGE SCALE GENOMIC DNA]</scope>
</reference>
<feature type="region of interest" description="Disordered" evidence="1">
    <location>
        <begin position="980"/>
        <end position="1012"/>
    </location>
</feature>
<gene>
    <name evidence="2" type="ORF">LOAG_10274</name>
</gene>
<feature type="region of interest" description="Disordered" evidence="1">
    <location>
        <begin position="1705"/>
        <end position="1732"/>
    </location>
</feature>
<feature type="region of interest" description="Disordered" evidence="1">
    <location>
        <begin position="1672"/>
        <end position="1693"/>
    </location>
</feature>
<dbReference type="EMBL" id="JH712222">
    <property type="protein sequence ID" value="EFO18220.1"/>
    <property type="molecule type" value="Genomic_DNA"/>
</dbReference>
<evidence type="ECO:0000313" key="2">
    <source>
        <dbReference type="EMBL" id="EFO18220.1"/>
    </source>
</evidence>
<name>A0A1S0TRE9_LOALO</name>
<feature type="compositionally biased region" description="Polar residues" evidence="1">
    <location>
        <begin position="993"/>
        <end position="1003"/>
    </location>
</feature>
<feature type="compositionally biased region" description="Basic and acidic residues" evidence="1">
    <location>
        <begin position="65"/>
        <end position="76"/>
    </location>
</feature>
<dbReference type="KEGG" id="loa:LOAG_10274"/>
<sequence length="1936" mass="218201">MRTEECTKFSTFGSYYDNSFASHGLAGKDQEVLAMEGLEQTAYVTQMDNKDLCITESSKNEGIKLKRSYEEREHTARSAKRDRKTSAQPEMLYPVQTPSIAFAESAANEGLESDEILPPLVQLQHVDLYSLNDRFELTAEELEHIANVARLAEESFLEFQNLKLQPLRGQSISENQNEIRFDLNTEGGKEHYDEANADDGHSMSNPVMESCGLVVQSLHPATEMTYAEVQQFHGYTNSSTFAEKTATIKSVKELEKLRNAGNGYRELVNQEIVKLHITECGSGDFENSGRTGKSLDLSTSGPDATILSISGVPGEVVSGVILTDEFVVNDQLALSGGSSEKSFARSYIPQVMGIGSPAGIDYFGEKQHRENGSRYINALVKQELPNQQSNAGIQKFAFKLTMENLENSKIAHSDESLNRPQKEFAFEGPWEQRAEQSEQHREQSITDKSMIEFLKDDSHAGMRKNEQLFKDDIVNFTRKSYKWNEMVGGERGAVLIKKKSYPRIQPIGKVEFSLEHSNHYLTDGFNVTSTVTYTDQLYKKMTHSLRFSEKMPHHRRANFWKTFNNEEEYSAKTHIAGMKPSFTRASSVFVVYTDQNLLASQSGIPGKIGKSDSAKKTLSRRDKSESNVTSKFENLRDIGINPIEHGDSNFDVTTIVPVLQDKWKGSGEISSLSGSLFSHSMFTKTENDEDKESLKHCSKWLLKNEEPRGTHQMNVFERCERESIAGDGSMLHHADCLMGLNFFAERITEQVAELAAVELGNRFRAELNPRARYFLQMRADIDSQAESASVTPSESDEEIEGKITLGLTEKGEPHLVTVPESGSSRSLSWFPLFGGGTANGDDRPRSPISFLWRTSYRQSDVSSRKSSPDGRNEFMGLLRRTSGVSSSGSDMRTKLPDSALAGLSSEEREHIGKVLSAANRRSRSTHSTPTVSRRQSIYKLPDMNDFELCERTHIEGVIEKAEKGAYPFVIKVTKADTIKEDSVDTSDKEKFDSTVNQTTNNTNEPKESADGKSRVLLETPLGSTSLSVRLDKQQNEEILGEAVPETSIMKLEQESSLDAKTDLQRSRKSEEVSCEISDAEMEHIRKVEEAAMMMGADIQWINRPSNGQKVVRNLQNATAVYSLIESKVAEELNTSESSNMNWKLEPNRKDVLTTTVFAEKMEPGKKLHAKGMIYETSEERVEDSVTSEANSMGDTNSLQKVPSLKLFVIKKDSFEEDFSKAKSATTGILQYYEGLEKLSVEEVMHNEELERRMDQLERFENPILREVMETKIVNLANEELAQIRLVNERAKELEKSDEFDVFTSEETEKYKYQEMQDICTVEEKLGQTRVAGERTKKLPKYNLLQANTLEKETNEIKSFAGWRVEETASDENLRENKDTCLPEDILICTVKGKAKHLEDSGISEGKEAEIMQNQSKKNITLTKEELMQIRAVEQQARQVKGIFIFEGQSTKDSLEKRKDSDLTTNGMAIEGKLKNHLTEEELKHIKEVEKNAIWQLEMPQMGRFSMKNDTIAEVNQAELQQNDVTLDEAAFSKFSNVLNPLKNSVITTLYFKNNVDKTKLSQNTAPAEDVFKANKQTLKEPTLAYPKNHTFETDMPTANEINHTYNTKVLVITKDLASLQTANEYPENQDSECISSSDSSNFGPGTSDEDEELNPNNVKSFDLFPETVPSTAEFKDDTGFPKVKGPSAMSDSIKNTDLPLQVIPSPIDTQHLPNSRTKVFSPQSKRISGMNPSSFTDVTQASIQLDVKENAADEQTVDRFAGLTREEIEHIKMVDLQFEIENIKDGSKVFMHNDDDSEVEDCANFIKEMIVDAKEYELQKKSVKTIENEKDIIQNTSQIPLKRFAAHDTLLEQSVEKDLTVDQRSRSWQSAHVERDNKVKSLEELGREVDIGEWYEERLSSLRNSLCVEEAAETPGFNLKLHNVTTQKALLRFSEI</sequence>
<dbReference type="OrthoDB" id="5877729at2759"/>
<dbReference type="InParanoid" id="A0A1S0TRE9"/>
<organism evidence="2">
    <name type="scientific">Loa loa</name>
    <name type="common">Eye worm</name>
    <name type="synonym">Filaria loa</name>
    <dbReference type="NCBI Taxonomy" id="7209"/>
    <lineage>
        <taxon>Eukaryota</taxon>
        <taxon>Metazoa</taxon>
        <taxon>Ecdysozoa</taxon>
        <taxon>Nematoda</taxon>
        <taxon>Chromadorea</taxon>
        <taxon>Rhabditida</taxon>
        <taxon>Spirurina</taxon>
        <taxon>Spiruromorpha</taxon>
        <taxon>Filarioidea</taxon>
        <taxon>Onchocercidae</taxon>
        <taxon>Loa</taxon>
    </lineage>
</organism>
<dbReference type="CTD" id="9947718"/>
<accession>A0A1S0TRE9</accession>
<feature type="compositionally biased region" description="Polar residues" evidence="1">
    <location>
        <begin position="1624"/>
        <end position="1634"/>
    </location>
</feature>
<feature type="region of interest" description="Disordered" evidence="1">
    <location>
        <begin position="879"/>
        <end position="907"/>
    </location>
</feature>
<dbReference type="GeneID" id="9947718"/>
<feature type="region of interest" description="Disordered" evidence="1">
    <location>
        <begin position="65"/>
        <end position="88"/>
    </location>
</feature>
<dbReference type="RefSeq" id="XP_003145849.1">
    <property type="nucleotide sequence ID" value="XM_003145801.1"/>
</dbReference>
<feature type="compositionally biased region" description="Basic and acidic residues" evidence="1">
    <location>
        <begin position="980"/>
        <end position="992"/>
    </location>
</feature>
<protein>
    <submittedName>
        <fullName evidence="2">Uncharacterized protein</fullName>
    </submittedName>
</protein>
<feature type="compositionally biased region" description="Polar residues" evidence="1">
    <location>
        <begin position="1707"/>
        <end position="1732"/>
    </location>
</feature>